<organism evidence="7 8">
    <name type="scientific">Aspergillus clavatus (strain ATCC 1007 / CBS 513.65 / DSM 816 / NCTC 3887 / NRRL 1 / QM 1276 / 107)</name>
    <dbReference type="NCBI Taxonomy" id="344612"/>
    <lineage>
        <taxon>Eukaryota</taxon>
        <taxon>Fungi</taxon>
        <taxon>Dikarya</taxon>
        <taxon>Ascomycota</taxon>
        <taxon>Pezizomycotina</taxon>
        <taxon>Eurotiomycetes</taxon>
        <taxon>Eurotiomycetidae</taxon>
        <taxon>Eurotiales</taxon>
        <taxon>Aspergillaceae</taxon>
        <taxon>Aspergillus</taxon>
        <taxon>Aspergillus subgen. Fumigati</taxon>
    </lineage>
</organism>
<feature type="transmembrane region" description="Helical" evidence="6">
    <location>
        <begin position="157"/>
        <end position="177"/>
    </location>
</feature>
<proteinExistence type="inferred from homology"/>
<evidence type="ECO:0000256" key="4">
    <source>
        <dbReference type="ARBA" id="ARBA00022989"/>
    </source>
</evidence>
<dbReference type="InterPro" id="IPR000791">
    <property type="entry name" value="Gpr1/Fun34/SatP-like"/>
</dbReference>
<keyword evidence="3 6" id="KW-0812">Transmembrane</keyword>
<accession>A1C5N2</accession>
<keyword evidence="4 6" id="KW-1133">Transmembrane helix</keyword>
<feature type="transmembrane region" description="Helical" evidence="6">
    <location>
        <begin position="58"/>
        <end position="78"/>
    </location>
</feature>
<dbReference type="Pfam" id="PF01184">
    <property type="entry name" value="Gpr1_Fun34_YaaH"/>
    <property type="match status" value="1"/>
</dbReference>
<keyword evidence="8" id="KW-1185">Reference proteome</keyword>
<gene>
    <name evidence="7" type="ORF">ACLA_004140</name>
</gene>
<evidence type="ECO:0000313" key="8">
    <source>
        <dbReference type="Proteomes" id="UP000006701"/>
    </source>
</evidence>
<dbReference type="OMA" id="IPIWHIF"/>
<evidence type="ECO:0000313" key="7">
    <source>
        <dbReference type="EMBL" id="EAW15000.1"/>
    </source>
</evidence>
<evidence type="ECO:0000256" key="5">
    <source>
        <dbReference type="ARBA" id="ARBA00023136"/>
    </source>
</evidence>
<dbReference type="eggNOG" id="ENOG502S179">
    <property type="taxonomic scope" value="Eukaryota"/>
</dbReference>
<evidence type="ECO:0000256" key="2">
    <source>
        <dbReference type="ARBA" id="ARBA00005587"/>
    </source>
</evidence>
<name>A1C5N2_ASPCL</name>
<dbReference type="PANTHER" id="PTHR31123">
    <property type="entry name" value="ACCUMULATION OF DYADS PROTEIN 2-RELATED"/>
    <property type="match status" value="1"/>
</dbReference>
<evidence type="ECO:0000256" key="1">
    <source>
        <dbReference type="ARBA" id="ARBA00004141"/>
    </source>
</evidence>
<dbReference type="KEGG" id="act:ACLA_004140"/>
<feature type="transmembrane region" description="Helical" evidence="6">
    <location>
        <begin position="218"/>
        <end position="237"/>
    </location>
</feature>
<dbReference type="GO" id="GO:0005886">
    <property type="term" value="C:plasma membrane"/>
    <property type="evidence" value="ECO:0007669"/>
    <property type="project" value="TreeGrafter"/>
</dbReference>
<dbReference type="EMBL" id="DS027004">
    <property type="protein sequence ID" value="EAW15000.1"/>
    <property type="molecule type" value="Genomic_DNA"/>
</dbReference>
<dbReference type="PANTHER" id="PTHR31123:SF6">
    <property type="entry name" value="MEMBRANE AMMONIUM TRANSPORTER (ATO3), PUTATIVE (AFU_ORTHOLOGUE AFUA_5G01140)-RELATED"/>
    <property type="match status" value="1"/>
</dbReference>
<comment type="similarity">
    <text evidence="2">Belongs to the acetate uptake transporter (AceTr) (TC 2.A.96) family.</text>
</comment>
<dbReference type="InterPro" id="IPR051633">
    <property type="entry name" value="AceTr"/>
</dbReference>
<keyword evidence="5 6" id="KW-0472">Membrane</keyword>
<dbReference type="AlphaFoldDB" id="A1C5N2"/>
<sequence length="274" mass="29578">MSNGIFYEKADEHLRRIQTAESVFLPISREAFEKLYLSPKTPTVVSDLRKKVANPTPIALLGFLLASTPNACITMGWGGAGGNGAAIIPVFIFFGGFVQVLGAIGEWMIGNTFSCVLFFTYGAFWLAQGAGMMPFFATGTHLSPTGNFLEGQKSPMYDASLGFFFVCMTVITFIYMIGSIRTNICLLSTLVMLVIAFGLLAGTHFALSYGNVTLAEKVQMAAGAFSFALCIPVWWIFMTQILEAVDFPISLPVGDLSTVVPGRSQRAAKGEVEP</sequence>
<comment type="subcellular location">
    <subcellularLocation>
        <location evidence="1">Membrane</location>
        <topology evidence="1">Multi-pass membrane protein</topology>
    </subcellularLocation>
</comment>
<feature type="transmembrane region" description="Helical" evidence="6">
    <location>
        <begin position="184"/>
        <end position="206"/>
    </location>
</feature>
<reference evidence="7 8" key="1">
    <citation type="journal article" date="2008" name="PLoS Genet.">
        <title>Genomic islands in the pathogenic filamentous fungus Aspergillus fumigatus.</title>
        <authorList>
            <person name="Fedorova N.D."/>
            <person name="Khaldi N."/>
            <person name="Joardar V.S."/>
            <person name="Maiti R."/>
            <person name="Amedeo P."/>
            <person name="Anderson M.J."/>
            <person name="Crabtree J."/>
            <person name="Silva J.C."/>
            <person name="Badger J.H."/>
            <person name="Albarraq A."/>
            <person name="Angiuoli S."/>
            <person name="Bussey H."/>
            <person name="Bowyer P."/>
            <person name="Cotty P.J."/>
            <person name="Dyer P.S."/>
            <person name="Egan A."/>
            <person name="Galens K."/>
            <person name="Fraser-Liggett C.M."/>
            <person name="Haas B.J."/>
            <person name="Inman J.M."/>
            <person name="Kent R."/>
            <person name="Lemieux S."/>
            <person name="Malavazi I."/>
            <person name="Orvis J."/>
            <person name="Roemer T."/>
            <person name="Ronning C.M."/>
            <person name="Sundaram J.P."/>
            <person name="Sutton G."/>
            <person name="Turner G."/>
            <person name="Venter J.C."/>
            <person name="White O.R."/>
            <person name="Whitty B.R."/>
            <person name="Youngman P."/>
            <person name="Wolfe K.H."/>
            <person name="Goldman G.H."/>
            <person name="Wortman J.R."/>
            <person name="Jiang B."/>
            <person name="Denning D.W."/>
            <person name="Nierman W.C."/>
        </authorList>
    </citation>
    <scope>NUCLEOTIDE SEQUENCE [LARGE SCALE GENOMIC DNA]</scope>
    <source>
        <strain evidence="8">ATCC 1007 / CBS 513.65 / DSM 816 / NCTC 3887 / NRRL 1</strain>
    </source>
</reference>
<dbReference type="OrthoDB" id="3648309at2759"/>
<feature type="transmembrane region" description="Helical" evidence="6">
    <location>
        <begin position="116"/>
        <end position="137"/>
    </location>
</feature>
<dbReference type="GeneID" id="4708353"/>
<dbReference type="HOGENOM" id="CLU_051062_4_0_1"/>
<dbReference type="GO" id="GO:0015123">
    <property type="term" value="F:acetate transmembrane transporter activity"/>
    <property type="evidence" value="ECO:0007669"/>
    <property type="project" value="TreeGrafter"/>
</dbReference>
<dbReference type="RefSeq" id="XP_001276426.1">
    <property type="nucleotide sequence ID" value="XM_001276425.1"/>
</dbReference>
<feature type="transmembrane region" description="Helical" evidence="6">
    <location>
        <begin position="84"/>
        <end position="104"/>
    </location>
</feature>
<dbReference type="Proteomes" id="UP000006701">
    <property type="component" value="Unassembled WGS sequence"/>
</dbReference>
<evidence type="ECO:0000256" key="3">
    <source>
        <dbReference type="ARBA" id="ARBA00022692"/>
    </source>
</evidence>
<evidence type="ECO:0000256" key="6">
    <source>
        <dbReference type="SAM" id="Phobius"/>
    </source>
</evidence>
<protein>
    <submittedName>
        <fullName evidence="7">Plasma membrane ammonium transporter (Ato3), putative</fullName>
    </submittedName>
</protein>
<dbReference type="VEuPathDB" id="FungiDB:ACLA_004140"/>